<keyword evidence="2" id="KW-0227">DNA damage</keyword>
<organism evidence="7 8">
    <name type="scientific">Brassica cretica</name>
    <name type="common">Mustard</name>
    <dbReference type="NCBI Taxonomy" id="69181"/>
    <lineage>
        <taxon>Eukaryota</taxon>
        <taxon>Viridiplantae</taxon>
        <taxon>Streptophyta</taxon>
        <taxon>Embryophyta</taxon>
        <taxon>Tracheophyta</taxon>
        <taxon>Spermatophyta</taxon>
        <taxon>Magnoliopsida</taxon>
        <taxon>eudicotyledons</taxon>
        <taxon>Gunneridae</taxon>
        <taxon>Pentapetalae</taxon>
        <taxon>rosids</taxon>
        <taxon>malvids</taxon>
        <taxon>Brassicales</taxon>
        <taxon>Brassicaceae</taxon>
        <taxon>Brassiceae</taxon>
        <taxon>Brassica</taxon>
    </lineage>
</organism>
<evidence type="ECO:0000256" key="5">
    <source>
        <dbReference type="SAM" id="MobiDB-lite"/>
    </source>
</evidence>
<dbReference type="InterPro" id="IPR041006">
    <property type="entry name" value="Morc_S5"/>
</dbReference>
<keyword evidence="4" id="KW-0175">Coiled coil</keyword>
<evidence type="ECO:0000256" key="3">
    <source>
        <dbReference type="ARBA" id="ARBA00023204"/>
    </source>
</evidence>
<dbReference type="EMBL" id="QGKV02001507">
    <property type="protein sequence ID" value="KAF3528018.1"/>
    <property type="molecule type" value="Genomic_DNA"/>
</dbReference>
<keyword evidence="3" id="KW-0234">DNA repair</keyword>
<dbReference type="NCBIfam" id="TIGR01624">
    <property type="entry name" value="LRP1_Cterm"/>
    <property type="match status" value="1"/>
</dbReference>
<proteinExistence type="predicted"/>
<evidence type="ECO:0000256" key="2">
    <source>
        <dbReference type="ARBA" id="ARBA00022763"/>
    </source>
</evidence>
<sequence length="499" mass="54973">MPFWRVTLSGSTSGNGVVGVLEANFIEPAHDKQDFERSSLFQRLEARKCRSEAVGYHPDSRAHKSKRTKTPDQPPGDSTFNPPPLPSDKISQGGLIIREISLSKGTSSRTVALPPPHMRNFTGVRSNFQPVQLNPQPVQLNLQPVQLNPQPVQLNPQPAATESGDNLGGETAYKLSEENIQLFMECEEYAKKETEMEQTVRNLEKELEEAKNGNGFKTSTMRLGADAIVFSRSTRSGKATQSVGLLSYTFLRRTGQDDVIVPMIDIDISKEQPQPIIYGSSEDWSTNLDILLKWSPFSTKDELLQQFDDIGTHGTKVIIYNLWLNDEGIYELSFDDDDEDIRLRDESVHDGKRVHAKELERRSHISYHLRLEMGDASFPPEVSSDALFQCVKMSGVDDEEDDGQYAYQTTVNIGGHLFKGILYDQGPESSYVSGGSGGSDHQSSSAGGGNPINTPAMAGGGGGSSTMFVDPNSSGYYSSNMATMFVPPGTQFYQNPPRS</sequence>
<name>A0ABQ7B6Z6_BRACR</name>
<accession>A0ABQ7B6Z6</accession>
<evidence type="ECO:0000256" key="4">
    <source>
        <dbReference type="SAM" id="Coils"/>
    </source>
</evidence>
<comment type="cofactor">
    <cofactor evidence="1">
        <name>Mg(2+)</name>
        <dbReference type="ChEBI" id="CHEBI:18420"/>
    </cofactor>
</comment>
<evidence type="ECO:0000259" key="6">
    <source>
        <dbReference type="Pfam" id="PF17942"/>
    </source>
</evidence>
<dbReference type="PANTHER" id="PTHR23336">
    <property type="entry name" value="ZINC FINGER CW-TYPE COILED-COIL DOMAIN PROTEIN 3"/>
    <property type="match status" value="1"/>
</dbReference>
<dbReference type="PANTHER" id="PTHR23336:SF50">
    <property type="entry name" value="PROTEIN MICRORCHIDIA 1-RELATED"/>
    <property type="match status" value="1"/>
</dbReference>
<feature type="coiled-coil region" evidence="4">
    <location>
        <begin position="186"/>
        <end position="213"/>
    </location>
</feature>
<dbReference type="InterPro" id="IPR045261">
    <property type="entry name" value="MORC_ATPase"/>
</dbReference>
<comment type="caution">
    <text evidence="7">The sequence shown here is derived from an EMBL/GenBank/DDBJ whole genome shotgun (WGS) entry which is preliminary data.</text>
</comment>
<evidence type="ECO:0000313" key="8">
    <source>
        <dbReference type="Proteomes" id="UP000266723"/>
    </source>
</evidence>
<protein>
    <recommendedName>
        <fullName evidence="6">Morc S5 domain-containing protein</fullName>
    </recommendedName>
</protein>
<reference evidence="7 8" key="1">
    <citation type="journal article" date="2020" name="BMC Genomics">
        <title>Intraspecific diversification of the crop wild relative Brassica cretica Lam. using demographic model selection.</title>
        <authorList>
            <person name="Kioukis A."/>
            <person name="Michalopoulou V.A."/>
            <person name="Briers L."/>
            <person name="Pirintsos S."/>
            <person name="Studholme D.J."/>
            <person name="Pavlidis P."/>
            <person name="Sarris P.F."/>
        </authorList>
    </citation>
    <scope>NUCLEOTIDE SEQUENCE [LARGE SCALE GENOMIC DNA]</scope>
    <source>
        <strain evidence="8">cv. PFS-1207/04</strain>
    </source>
</reference>
<feature type="region of interest" description="Disordered" evidence="5">
    <location>
        <begin position="429"/>
        <end position="465"/>
    </location>
</feature>
<feature type="domain" description="Morc S5" evidence="6">
    <location>
        <begin position="2"/>
        <end position="47"/>
    </location>
</feature>
<feature type="compositionally biased region" description="Low complexity" evidence="5">
    <location>
        <begin position="429"/>
        <end position="445"/>
    </location>
</feature>
<dbReference type="Pfam" id="PF05142">
    <property type="entry name" value="DUF702"/>
    <property type="match status" value="1"/>
</dbReference>
<dbReference type="Pfam" id="PF17942">
    <property type="entry name" value="Morc6_S5"/>
    <property type="match status" value="1"/>
</dbReference>
<gene>
    <name evidence="7" type="ORF">DY000_02036439</name>
</gene>
<feature type="region of interest" description="Disordered" evidence="5">
    <location>
        <begin position="51"/>
        <end position="91"/>
    </location>
</feature>
<evidence type="ECO:0000313" key="7">
    <source>
        <dbReference type="EMBL" id="KAF3528018.1"/>
    </source>
</evidence>
<keyword evidence="8" id="KW-1185">Reference proteome</keyword>
<dbReference type="Proteomes" id="UP000266723">
    <property type="component" value="Unassembled WGS sequence"/>
</dbReference>
<evidence type="ECO:0000256" key="1">
    <source>
        <dbReference type="ARBA" id="ARBA00001946"/>
    </source>
</evidence>
<dbReference type="InterPro" id="IPR006511">
    <property type="entry name" value="SHI_C"/>
</dbReference>